<evidence type="ECO:0000256" key="2">
    <source>
        <dbReference type="SAM" id="SignalP"/>
    </source>
</evidence>
<gene>
    <name evidence="3" type="ORF">CYMTET_11816</name>
</gene>
<dbReference type="AlphaFoldDB" id="A0AAE0LD34"/>
<reference evidence="3 4" key="1">
    <citation type="journal article" date="2015" name="Genome Biol. Evol.">
        <title>Comparative Genomics of a Bacterivorous Green Alga Reveals Evolutionary Causalities and Consequences of Phago-Mixotrophic Mode of Nutrition.</title>
        <authorList>
            <person name="Burns J.A."/>
            <person name="Paasch A."/>
            <person name="Narechania A."/>
            <person name="Kim E."/>
        </authorList>
    </citation>
    <scope>NUCLEOTIDE SEQUENCE [LARGE SCALE GENOMIC DNA]</scope>
    <source>
        <strain evidence="3 4">PLY_AMNH</strain>
    </source>
</reference>
<sequence>MPILKALDLLAAAVVAEYYFFTMPGAMDLAAEGHPGAEPLLALDTRDHLAAPAPPCSRHASRCGCSAFVSKESLLHCGQPQRHKSSAIRSHSTFEGTGSAIVALE</sequence>
<dbReference type="EMBL" id="LGRX02004438">
    <property type="protein sequence ID" value="KAK3280339.1"/>
    <property type="molecule type" value="Genomic_DNA"/>
</dbReference>
<feature type="signal peptide" evidence="2">
    <location>
        <begin position="1"/>
        <end position="16"/>
    </location>
</feature>
<proteinExistence type="predicted"/>
<evidence type="ECO:0000256" key="1">
    <source>
        <dbReference type="SAM" id="MobiDB-lite"/>
    </source>
</evidence>
<keyword evidence="4" id="KW-1185">Reference proteome</keyword>
<evidence type="ECO:0000313" key="3">
    <source>
        <dbReference type="EMBL" id="KAK3280339.1"/>
    </source>
</evidence>
<protein>
    <submittedName>
        <fullName evidence="3">Uncharacterized protein</fullName>
    </submittedName>
</protein>
<feature type="region of interest" description="Disordered" evidence="1">
    <location>
        <begin position="86"/>
        <end position="105"/>
    </location>
</feature>
<name>A0AAE0LD34_9CHLO</name>
<keyword evidence="2" id="KW-0732">Signal</keyword>
<comment type="caution">
    <text evidence="3">The sequence shown here is derived from an EMBL/GenBank/DDBJ whole genome shotgun (WGS) entry which is preliminary data.</text>
</comment>
<feature type="compositionally biased region" description="Polar residues" evidence="1">
    <location>
        <begin position="87"/>
        <end position="96"/>
    </location>
</feature>
<dbReference type="Proteomes" id="UP001190700">
    <property type="component" value="Unassembled WGS sequence"/>
</dbReference>
<evidence type="ECO:0000313" key="4">
    <source>
        <dbReference type="Proteomes" id="UP001190700"/>
    </source>
</evidence>
<organism evidence="3 4">
    <name type="scientific">Cymbomonas tetramitiformis</name>
    <dbReference type="NCBI Taxonomy" id="36881"/>
    <lineage>
        <taxon>Eukaryota</taxon>
        <taxon>Viridiplantae</taxon>
        <taxon>Chlorophyta</taxon>
        <taxon>Pyramimonadophyceae</taxon>
        <taxon>Pyramimonadales</taxon>
        <taxon>Pyramimonadaceae</taxon>
        <taxon>Cymbomonas</taxon>
    </lineage>
</organism>
<feature type="chain" id="PRO_5042005397" evidence="2">
    <location>
        <begin position="17"/>
        <end position="105"/>
    </location>
</feature>
<accession>A0AAE0LD34</accession>